<sequence>MDSSKRTQVHKSRILREMRNHAEHPFSPPSSTGSHGTVTLTSDISNFLPQGESTRQPMTPIINTSALHRKFPEWWQKDDTTGKENKQPASPEPARNDVSKSSVTSYDNTVIHRRDPAR</sequence>
<proteinExistence type="predicted"/>
<feature type="region of interest" description="Disordered" evidence="1">
    <location>
        <begin position="72"/>
        <end position="118"/>
    </location>
</feature>
<feature type="compositionally biased region" description="Polar residues" evidence="1">
    <location>
        <begin position="99"/>
        <end position="108"/>
    </location>
</feature>
<feature type="compositionally biased region" description="Polar residues" evidence="1">
    <location>
        <begin position="29"/>
        <end position="58"/>
    </location>
</feature>
<dbReference type="EMBL" id="JAWHQM010000016">
    <property type="protein sequence ID" value="KAK5630531.1"/>
    <property type="molecule type" value="Genomic_DNA"/>
</dbReference>
<feature type="compositionally biased region" description="Basic and acidic residues" evidence="1">
    <location>
        <begin position="14"/>
        <end position="24"/>
    </location>
</feature>
<name>A0AAN7Z9R4_9PEZI</name>
<protein>
    <submittedName>
        <fullName evidence="2">Uncharacterized protein</fullName>
    </submittedName>
</protein>
<evidence type="ECO:0000256" key="1">
    <source>
        <dbReference type="SAM" id="MobiDB-lite"/>
    </source>
</evidence>
<evidence type="ECO:0000313" key="3">
    <source>
        <dbReference type="Proteomes" id="UP001305414"/>
    </source>
</evidence>
<organism evidence="2 3">
    <name type="scientific">Xylaria bambusicola</name>
    <dbReference type="NCBI Taxonomy" id="326684"/>
    <lineage>
        <taxon>Eukaryota</taxon>
        <taxon>Fungi</taxon>
        <taxon>Dikarya</taxon>
        <taxon>Ascomycota</taxon>
        <taxon>Pezizomycotina</taxon>
        <taxon>Sordariomycetes</taxon>
        <taxon>Xylariomycetidae</taxon>
        <taxon>Xylariales</taxon>
        <taxon>Xylariaceae</taxon>
        <taxon>Xylaria</taxon>
    </lineage>
</organism>
<comment type="caution">
    <text evidence="2">The sequence shown here is derived from an EMBL/GenBank/DDBJ whole genome shotgun (WGS) entry which is preliminary data.</text>
</comment>
<gene>
    <name evidence="2" type="ORF">RRF57_006246</name>
</gene>
<keyword evidence="3" id="KW-1185">Reference proteome</keyword>
<feature type="compositionally biased region" description="Basic and acidic residues" evidence="1">
    <location>
        <begin position="72"/>
        <end position="86"/>
    </location>
</feature>
<dbReference type="AlphaFoldDB" id="A0AAN7Z9R4"/>
<accession>A0AAN7Z9R4</accession>
<reference evidence="2 3" key="1">
    <citation type="submission" date="2023-10" db="EMBL/GenBank/DDBJ databases">
        <title>Draft genome sequence of Xylaria bambusicola isolate GMP-LS, the root and basal stem rot pathogen of sugarcane in Indonesia.</title>
        <authorList>
            <person name="Selvaraj P."/>
            <person name="Muralishankar V."/>
            <person name="Muruganantham S."/>
            <person name="Sp S."/>
            <person name="Haryani S."/>
            <person name="Lau K.J.X."/>
            <person name="Naqvi N.I."/>
        </authorList>
    </citation>
    <scope>NUCLEOTIDE SEQUENCE [LARGE SCALE GENOMIC DNA]</scope>
    <source>
        <strain evidence="2">GMP-LS</strain>
    </source>
</reference>
<evidence type="ECO:0000313" key="2">
    <source>
        <dbReference type="EMBL" id="KAK5630531.1"/>
    </source>
</evidence>
<dbReference type="Proteomes" id="UP001305414">
    <property type="component" value="Unassembled WGS sequence"/>
</dbReference>
<feature type="region of interest" description="Disordered" evidence="1">
    <location>
        <begin position="1"/>
        <end position="58"/>
    </location>
</feature>